<dbReference type="Pfam" id="PF00651">
    <property type="entry name" value="BTB"/>
    <property type="match status" value="1"/>
</dbReference>
<keyword evidence="3" id="KW-1185">Reference proteome</keyword>
<dbReference type="SMART" id="SM00225">
    <property type="entry name" value="BTB"/>
    <property type="match status" value="1"/>
</dbReference>
<dbReference type="AlphaFoldDB" id="A0AAV2B4J3"/>
<dbReference type="InterPro" id="IPR000210">
    <property type="entry name" value="BTB/POZ_dom"/>
</dbReference>
<sequence>MSSNSADVNNGFHFIWDIENIDMSFCEESITSPTFIADNLNQTEWCMNLHPLIQENSFMLVLSRMDSGDTLKSIIIDFTLSVSFSNGKKDKLKEEKKAEFQSGSSQSVYWIYHSAKILYEGDLTVHCDMQKSEKMTLPYVCCSARTFIGKEQRYGVWKIRNFRKLLPGDKKKFILYSTSKNAPQINILGCLSKNTKSFDIEVQVIHNKPIFTFLKISLLTANGNLKWPTLEKFFFDNLTSSQTYRFPLVLKHRYLNNKSTLLHPNGTLTLVCELSVSNGMQYSEVSDSSYAIESFCKIMHREISKNVTEVFPKETGQKDAVKTRQISKNPIENNTTPQTLKQDLMNFYTQKKHCDITLLVENESFPAHRSILCSRSPVFSSMFDHEMKETVNKKVEIVDMDAETLDQFLLFLYSETLENLEWKRATKLLYAANKYQVESLKKKCSSFLMSHVSSPNVCEALVLSDLYQDEQLRTKCQDFIFDNAAEIFSSKEYEIFTVGNPLLSAKMLQRYFSLKK</sequence>
<evidence type="ECO:0000313" key="2">
    <source>
        <dbReference type="EMBL" id="CAL1291027.1"/>
    </source>
</evidence>
<name>A0AAV2B4J3_9ARAC</name>
<dbReference type="SUPFAM" id="SSF54695">
    <property type="entry name" value="POZ domain"/>
    <property type="match status" value="1"/>
</dbReference>
<comment type="caution">
    <text evidence="2">The sequence shown here is derived from an EMBL/GenBank/DDBJ whole genome shotgun (WGS) entry which is preliminary data.</text>
</comment>
<dbReference type="InterPro" id="IPR011333">
    <property type="entry name" value="SKP1/BTB/POZ_sf"/>
</dbReference>
<evidence type="ECO:0000259" key="1">
    <source>
        <dbReference type="PROSITE" id="PS50097"/>
    </source>
</evidence>
<dbReference type="EMBL" id="CAXIEN010000273">
    <property type="protein sequence ID" value="CAL1291027.1"/>
    <property type="molecule type" value="Genomic_DNA"/>
</dbReference>
<dbReference type="PROSITE" id="PS50097">
    <property type="entry name" value="BTB"/>
    <property type="match status" value="1"/>
</dbReference>
<evidence type="ECO:0000313" key="3">
    <source>
        <dbReference type="Proteomes" id="UP001497382"/>
    </source>
</evidence>
<dbReference type="PANTHER" id="PTHR24413">
    <property type="entry name" value="SPECKLE-TYPE POZ PROTEIN"/>
    <property type="match status" value="1"/>
</dbReference>
<feature type="domain" description="BTB" evidence="1">
    <location>
        <begin position="354"/>
        <end position="421"/>
    </location>
</feature>
<gene>
    <name evidence="2" type="ORF">LARSCL_LOCUS16848</name>
</gene>
<dbReference type="Gene3D" id="3.30.710.10">
    <property type="entry name" value="Potassium Channel Kv1.1, Chain A"/>
    <property type="match status" value="1"/>
</dbReference>
<protein>
    <recommendedName>
        <fullName evidence="1">BTB domain-containing protein</fullName>
    </recommendedName>
</protein>
<dbReference type="FunFam" id="3.30.710.10:FF:000159">
    <property type="entry name" value="Speckle-type POZ protein B"/>
    <property type="match status" value="1"/>
</dbReference>
<accession>A0AAV2B4J3</accession>
<organism evidence="2 3">
    <name type="scientific">Larinioides sclopetarius</name>
    <dbReference type="NCBI Taxonomy" id="280406"/>
    <lineage>
        <taxon>Eukaryota</taxon>
        <taxon>Metazoa</taxon>
        <taxon>Ecdysozoa</taxon>
        <taxon>Arthropoda</taxon>
        <taxon>Chelicerata</taxon>
        <taxon>Arachnida</taxon>
        <taxon>Araneae</taxon>
        <taxon>Araneomorphae</taxon>
        <taxon>Entelegynae</taxon>
        <taxon>Araneoidea</taxon>
        <taxon>Araneidae</taxon>
        <taxon>Larinioides</taxon>
    </lineage>
</organism>
<dbReference type="Gene3D" id="1.25.40.420">
    <property type="match status" value="1"/>
</dbReference>
<reference evidence="2 3" key="1">
    <citation type="submission" date="2024-04" db="EMBL/GenBank/DDBJ databases">
        <authorList>
            <person name="Rising A."/>
            <person name="Reimegard J."/>
            <person name="Sonavane S."/>
            <person name="Akerstrom W."/>
            <person name="Nylinder S."/>
            <person name="Hedman E."/>
            <person name="Kallberg Y."/>
        </authorList>
    </citation>
    <scope>NUCLEOTIDE SEQUENCE [LARGE SCALE GENOMIC DNA]</scope>
</reference>
<dbReference type="SUPFAM" id="SSF49599">
    <property type="entry name" value="TRAF domain-like"/>
    <property type="match status" value="2"/>
</dbReference>
<proteinExistence type="predicted"/>
<dbReference type="Proteomes" id="UP001497382">
    <property type="component" value="Unassembled WGS sequence"/>
</dbReference>